<dbReference type="RefSeq" id="WP_125293318.1">
    <property type="nucleotide sequence ID" value="NZ_JAPTZM010000004.1"/>
</dbReference>
<proteinExistence type="inferred from homology"/>
<dbReference type="Pfam" id="PF08352">
    <property type="entry name" value="oligo_HPY"/>
    <property type="match status" value="1"/>
</dbReference>
<dbReference type="InterPro" id="IPR050388">
    <property type="entry name" value="ABC_Ni/Peptide_Import"/>
</dbReference>
<evidence type="ECO:0000256" key="9">
    <source>
        <dbReference type="ARBA" id="ARBA00047356"/>
    </source>
</evidence>
<dbReference type="Pfam" id="PF00005">
    <property type="entry name" value="ABC_tran"/>
    <property type="match status" value="1"/>
</dbReference>
<dbReference type="GO" id="GO:0005886">
    <property type="term" value="C:plasma membrane"/>
    <property type="evidence" value="ECO:0007669"/>
    <property type="project" value="UniProtKB-SubCell"/>
</dbReference>
<evidence type="ECO:0000313" key="12">
    <source>
        <dbReference type="Proteomes" id="UP000275331"/>
    </source>
</evidence>
<dbReference type="EC" id="7.4.2.9" evidence="8"/>
<evidence type="ECO:0000313" key="11">
    <source>
        <dbReference type="EMBL" id="RSE26788.1"/>
    </source>
</evidence>
<dbReference type="OrthoDB" id="9784450at2"/>
<dbReference type="EMBL" id="RHXB01000005">
    <property type="protein sequence ID" value="RSE26788.1"/>
    <property type="molecule type" value="Genomic_DNA"/>
</dbReference>
<sequence>MMALLSVNNLSVTLRSGGRDVTALNQMSFDLHAGETLALVGESGCGKSMTALAIMGLLNSRSPRISQGQILFEGRDLMQLSNRQYQQVRGRDIAMIFQDAMSALNPVKTIGDQLMEVLRLHLGLNRKDAFPRAVALLERVKIPDAARRMGDYPHQLSGGMSQRVMIAMAIACQPRVLIADEPTTALDVTIQAQILQLLRDIQRESGMALLLITHDLGVVAAMAQRVAVMYAGRIVEQADVLALFEQPGHPYTRGLLRSTPKSGQPGERLYAIPGRVPPLAALPSGCAFRNRCPLACEACSERVPPLNALAPDHRAACLITAPENYTEEYHEHAS</sequence>
<comment type="catalytic activity">
    <reaction evidence="9">
        <text>a dipeptide(out) + ATP + H2O = a dipeptide(in) + ADP + phosphate + H(+)</text>
        <dbReference type="Rhea" id="RHEA:23120"/>
        <dbReference type="ChEBI" id="CHEBI:15377"/>
        <dbReference type="ChEBI" id="CHEBI:15378"/>
        <dbReference type="ChEBI" id="CHEBI:30616"/>
        <dbReference type="ChEBI" id="CHEBI:43474"/>
        <dbReference type="ChEBI" id="CHEBI:90799"/>
        <dbReference type="ChEBI" id="CHEBI:456216"/>
        <dbReference type="EC" id="7.4.2.9"/>
    </reaction>
</comment>
<gene>
    <name evidence="11" type="ORF">EGT71_10265</name>
</gene>
<dbReference type="InterPro" id="IPR027417">
    <property type="entry name" value="P-loop_NTPase"/>
</dbReference>
<keyword evidence="7" id="KW-0472">Membrane</keyword>
<dbReference type="SMART" id="SM00382">
    <property type="entry name" value="AAA"/>
    <property type="match status" value="1"/>
</dbReference>
<evidence type="ECO:0000256" key="3">
    <source>
        <dbReference type="ARBA" id="ARBA00022448"/>
    </source>
</evidence>
<evidence type="ECO:0000259" key="10">
    <source>
        <dbReference type="PROSITE" id="PS50893"/>
    </source>
</evidence>
<protein>
    <recommendedName>
        <fullName evidence="8">ABC-type dipeptide transporter</fullName>
        <ecNumber evidence="8">7.4.2.9</ecNumber>
    </recommendedName>
</protein>
<accession>A0A3R9LPY2</accession>
<dbReference type="AlphaFoldDB" id="A0A3R9LPY2"/>
<dbReference type="SUPFAM" id="SSF52540">
    <property type="entry name" value="P-loop containing nucleoside triphosphate hydrolases"/>
    <property type="match status" value="1"/>
</dbReference>
<keyword evidence="3" id="KW-0813">Transport</keyword>
<dbReference type="InterPro" id="IPR003439">
    <property type="entry name" value="ABC_transporter-like_ATP-bd"/>
</dbReference>
<dbReference type="NCBIfam" id="TIGR01727">
    <property type="entry name" value="oligo_HPY"/>
    <property type="match status" value="1"/>
</dbReference>
<evidence type="ECO:0000256" key="1">
    <source>
        <dbReference type="ARBA" id="ARBA00004417"/>
    </source>
</evidence>
<evidence type="ECO:0000256" key="5">
    <source>
        <dbReference type="ARBA" id="ARBA00022741"/>
    </source>
</evidence>
<comment type="caution">
    <text evidence="11">The sequence shown here is derived from an EMBL/GenBank/DDBJ whole genome shotgun (WGS) entry which is preliminary data.</text>
</comment>
<dbReference type="GO" id="GO:0016887">
    <property type="term" value="F:ATP hydrolysis activity"/>
    <property type="evidence" value="ECO:0007669"/>
    <property type="project" value="InterPro"/>
</dbReference>
<dbReference type="PROSITE" id="PS50893">
    <property type="entry name" value="ABC_TRANSPORTER_2"/>
    <property type="match status" value="1"/>
</dbReference>
<dbReference type="InterPro" id="IPR013563">
    <property type="entry name" value="Oligopep_ABC_C"/>
</dbReference>
<organism evidence="11 12">
    <name type="scientific">Atlantibacter subterraneus</name>
    <dbReference type="NCBI Taxonomy" id="255519"/>
    <lineage>
        <taxon>Bacteria</taxon>
        <taxon>Pseudomonadati</taxon>
        <taxon>Pseudomonadota</taxon>
        <taxon>Gammaproteobacteria</taxon>
        <taxon>Enterobacterales</taxon>
        <taxon>Enterobacteriaceae</taxon>
        <taxon>Atlantibacter</taxon>
    </lineage>
</organism>
<dbReference type="Gene3D" id="3.40.50.300">
    <property type="entry name" value="P-loop containing nucleotide triphosphate hydrolases"/>
    <property type="match status" value="1"/>
</dbReference>
<name>A0A3R9LPY2_9ENTR</name>
<keyword evidence="5" id="KW-0547">Nucleotide-binding</keyword>
<dbReference type="InterPro" id="IPR003593">
    <property type="entry name" value="AAA+_ATPase"/>
</dbReference>
<dbReference type="FunFam" id="3.40.50.300:FF:000016">
    <property type="entry name" value="Oligopeptide ABC transporter ATP-binding component"/>
    <property type="match status" value="1"/>
</dbReference>
<dbReference type="GO" id="GO:0055085">
    <property type="term" value="P:transmembrane transport"/>
    <property type="evidence" value="ECO:0007669"/>
    <property type="project" value="UniProtKB-ARBA"/>
</dbReference>
<keyword evidence="6 11" id="KW-0067">ATP-binding</keyword>
<dbReference type="GO" id="GO:0005524">
    <property type="term" value="F:ATP binding"/>
    <property type="evidence" value="ECO:0007669"/>
    <property type="project" value="UniProtKB-KW"/>
</dbReference>
<dbReference type="CDD" id="cd03257">
    <property type="entry name" value="ABC_NikE_OppD_transporters"/>
    <property type="match status" value="1"/>
</dbReference>
<evidence type="ECO:0000256" key="8">
    <source>
        <dbReference type="ARBA" id="ARBA00038852"/>
    </source>
</evidence>
<dbReference type="GO" id="GO:0015833">
    <property type="term" value="P:peptide transport"/>
    <property type="evidence" value="ECO:0007669"/>
    <property type="project" value="InterPro"/>
</dbReference>
<dbReference type="Proteomes" id="UP000275331">
    <property type="component" value="Unassembled WGS sequence"/>
</dbReference>
<dbReference type="InterPro" id="IPR017871">
    <property type="entry name" value="ABC_transporter-like_CS"/>
</dbReference>
<keyword evidence="4" id="KW-1003">Cell membrane</keyword>
<comment type="similarity">
    <text evidence="2">Belongs to the ABC transporter superfamily.</text>
</comment>
<dbReference type="PANTHER" id="PTHR43297">
    <property type="entry name" value="OLIGOPEPTIDE TRANSPORT ATP-BINDING PROTEIN APPD"/>
    <property type="match status" value="1"/>
</dbReference>
<comment type="subcellular location">
    <subcellularLocation>
        <location evidence="1">Cell inner membrane</location>
        <topology evidence="1">Peripheral membrane protein</topology>
    </subcellularLocation>
</comment>
<evidence type="ECO:0000256" key="7">
    <source>
        <dbReference type="ARBA" id="ARBA00023136"/>
    </source>
</evidence>
<evidence type="ECO:0000256" key="2">
    <source>
        <dbReference type="ARBA" id="ARBA00005417"/>
    </source>
</evidence>
<dbReference type="PANTHER" id="PTHR43297:SF2">
    <property type="entry name" value="DIPEPTIDE TRANSPORT ATP-BINDING PROTEIN DPPD"/>
    <property type="match status" value="1"/>
</dbReference>
<dbReference type="PROSITE" id="PS00211">
    <property type="entry name" value="ABC_TRANSPORTER_1"/>
    <property type="match status" value="1"/>
</dbReference>
<reference evidence="11 12" key="1">
    <citation type="submission" date="2018-10" db="EMBL/GenBank/DDBJ databases">
        <title>Transmission dynamics of multidrug resistant bacteria on intensive care unit surfaces.</title>
        <authorList>
            <person name="D'Souza A.W."/>
            <person name="Potter R.F."/>
            <person name="Wallace M."/>
            <person name="Shupe A."/>
            <person name="Patel S."/>
            <person name="Sun S."/>
            <person name="Gul D."/>
            <person name="Kwon J.H."/>
            <person name="Andleeb S."/>
            <person name="Burnham C.-A.D."/>
            <person name="Dantas G."/>
        </authorList>
    </citation>
    <scope>NUCLEOTIDE SEQUENCE [LARGE SCALE GENOMIC DNA]</scope>
    <source>
        <strain evidence="11 12">AS_373</strain>
    </source>
</reference>
<evidence type="ECO:0000256" key="4">
    <source>
        <dbReference type="ARBA" id="ARBA00022475"/>
    </source>
</evidence>
<feature type="domain" description="ABC transporter" evidence="10">
    <location>
        <begin position="5"/>
        <end position="256"/>
    </location>
</feature>
<evidence type="ECO:0000256" key="6">
    <source>
        <dbReference type="ARBA" id="ARBA00022840"/>
    </source>
</evidence>